<dbReference type="EMBL" id="CM001436">
    <property type="protein sequence ID" value="EHQ36001.1"/>
    <property type="molecule type" value="Genomic_DNA"/>
</dbReference>
<evidence type="ECO:0000259" key="2">
    <source>
        <dbReference type="Pfam" id="PF13091"/>
    </source>
</evidence>
<gene>
    <name evidence="3" type="ORF">Metlim_1902</name>
</gene>
<sequence>MKNTKGKKNSENKKVNSKRVFWQKREKSGKMSDIPEKISNLVLIPKQKDEEDSELKKEDFKQSEPGLLIQELINIIGSAQEFICISSFVIGNKKIQDALIEAYQRNVRIYFLTASENYLDKDILSEKDIRSLENHIRFLKEMQGKVLIRSSKEFHLKCILIDPKNRKNRKGYVMTCNLTGAVYKSPDIAVKLTGNQIDVIFHQFLIGFYILATGEIRSDGLGDLANPPKNLPIELPKLKSSKAGIYTTIKNQNQKEAGEYESFKLKDQLIKFIQESDGELKVFAWNFDARNDSVKEILLHLKKERPVKIITNSKSKIKPGLRTLLNSGAEIYGIPFFHAKGVISKNNGKLKAFIMTSNFENAGIDYGFNTGIMINDEGQALKLNYLFDEWCRCSKFKLKEE</sequence>
<feature type="domain" description="Phospholipase D-like" evidence="2">
    <location>
        <begin position="72"/>
        <end position="179"/>
    </location>
</feature>
<dbReference type="SUPFAM" id="SSF56024">
    <property type="entry name" value="Phospholipase D/nuclease"/>
    <property type="match status" value="2"/>
</dbReference>
<organism evidence="3 4">
    <name type="scientific">Methanoplanus limicola DSM 2279</name>
    <dbReference type="NCBI Taxonomy" id="937775"/>
    <lineage>
        <taxon>Archaea</taxon>
        <taxon>Methanobacteriati</taxon>
        <taxon>Methanobacteriota</taxon>
        <taxon>Stenosarchaea group</taxon>
        <taxon>Methanomicrobia</taxon>
        <taxon>Methanomicrobiales</taxon>
        <taxon>Methanomicrobiaceae</taxon>
        <taxon>Methanoplanus</taxon>
    </lineage>
</organism>
<feature type="region of interest" description="Disordered" evidence="1">
    <location>
        <begin position="1"/>
        <end position="33"/>
    </location>
</feature>
<dbReference type="PATRIC" id="fig|937775.9.peg.2130"/>
<reference evidence="3 4" key="1">
    <citation type="submission" date="2011-10" db="EMBL/GenBank/DDBJ databases">
        <title>The Improved High-Quality Draft genome of Methanoplanus limicola DSM 2279.</title>
        <authorList>
            <consortium name="US DOE Joint Genome Institute (JGI-PGF)"/>
            <person name="Lucas S."/>
            <person name="Copeland A."/>
            <person name="Lapidus A."/>
            <person name="Glavina del Rio T."/>
            <person name="Dalin E."/>
            <person name="Tice H."/>
            <person name="Bruce D."/>
            <person name="Goodwin L."/>
            <person name="Pitluck S."/>
            <person name="Peters L."/>
            <person name="Mikhailova N."/>
            <person name="Lu M."/>
            <person name="Kyrpides N."/>
            <person name="Mavromatis K."/>
            <person name="Ivanova N."/>
            <person name="Markowitz V."/>
            <person name="Cheng J.-F."/>
            <person name="Hugenholtz P."/>
            <person name="Woyke T."/>
            <person name="Wu D."/>
            <person name="Wirth R."/>
            <person name="Brambilla E.-M."/>
            <person name="Klenk H.-P."/>
            <person name="Eisen J.A."/>
        </authorList>
    </citation>
    <scope>NUCLEOTIDE SEQUENCE [LARGE SCALE GENOMIC DNA]</scope>
    <source>
        <strain evidence="3 4">DSM 2279</strain>
    </source>
</reference>
<dbReference type="RefSeq" id="WP_004078097.1">
    <property type="nucleotide sequence ID" value="NZ_CM001436.1"/>
</dbReference>
<dbReference type="InterPro" id="IPR025202">
    <property type="entry name" value="PLD-like_dom"/>
</dbReference>
<dbReference type="AlphaFoldDB" id="H1YYL8"/>
<evidence type="ECO:0000256" key="1">
    <source>
        <dbReference type="SAM" id="MobiDB-lite"/>
    </source>
</evidence>
<dbReference type="Proteomes" id="UP000005741">
    <property type="component" value="Chromosome"/>
</dbReference>
<dbReference type="HOGENOM" id="CLU_686265_0_0_2"/>
<dbReference type="Gene3D" id="3.30.870.10">
    <property type="entry name" value="Endonuclease Chain A"/>
    <property type="match status" value="2"/>
</dbReference>
<dbReference type="InParanoid" id="H1YYL8"/>
<protein>
    <recommendedName>
        <fullName evidence="2">Phospholipase D-like domain-containing protein</fullName>
    </recommendedName>
</protein>
<accession>H1YYL8</accession>
<keyword evidence="4" id="KW-1185">Reference proteome</keyword>
<dbReference type="CDD" id="cd00138">
    <property type="entry name" value="PLDc_SF"/>
    <property type="match status" value="1"/>
</dbReference>
<dbReference type="Pfam" id="PF13091">
    <property type="entry name" value="PLDc_2"/>
    <property type="match status" value="1"/>
</dbReference>
<dbReference type="OrthoDB" id="387495at2157"/>
<name>H1YYL8_9EURY</name>
<dbReference type="STRING" id="937775.Metlim_1902"/>
<proteinExistence type="predicted"/>
<feature type="compositionally biased region" description="Basic and acidic residues" evidence="1">
    <location>
        <begin position="23"/>
        <end position="33"/>
    </location>
</feature>
<evidence type="ECO:0000313" key="4">
    <source>
        <dbReference type="Proteomes" id="UP000005741"/>
    </source>
</evidence>
<evidence type="ECO:0000313" key="3">
    <source>
        <dbReference type="EMBL" id="EHQ36001.1"/>
    </source>
</evidence>